<dbReference type="AlphaFoldDB" id="A0A8J2TW64"/>
<keyword evidence="2" id="KW-0285">Flavoprotein</keyword>
<dbReference type="InterPro" id="IPR001155">
    <property type="entry name" value="OxRdtase_FMN_N"/>
</dbReference>
<dbReference type="CDD" id="cd02932">
    <property type="entry name" value="OYE_YqiM_FMN"/>
    <property type="match status" value="1"/>
</dbReference>
<sequence>MTLFSPLTLRGTEIRNRIWLAPMCQYQAVDGVPGDWHLVHLGARAQGGFGLILTEAAAVVPEGRISPQDAGLWNDAQAEVWQRIVSFAHSQGARIGVQLAHAGRKASTYRAFPGEPSGSVPLDDGGWETLGPSAVAFPGLREPKELSAADIAAIVTAFGEAAERAERAGFDTVEVHGAHGYLIHEFLSPLSNQRADRYGGPFENRVRLLLEVVEEIRRRWPDDKPVLVRISGTDWLEGGWDAEQSAALAPLLSERGVDLIDVSSGGNAPAEIPLRPGYQVPLAAAVRAAGVPAGAVGLIDRPAHAQRILTEGDADVVLLARAALRDPHWPLRAAHELGYDWSQAPWPPAYVRGRWEAAAR</sequence>
<dbReference type="EMBL" id="BMFY01000003">
    <property type="protein sequence ID" value="GGA07185.1"/>
    <property type="molecule type" value="Genomic_DNA"/>
</dbReference>
<name>A0A8J2TW64_9MICO</name>
<evidence type="ECO:0000256" key="5">
    <source>
        <dbReference type="ARBA" id="ARBA00023002"/>
    </source>
</evidence>
<dbReference type="SUPFAM" id="SSF51395">
    <property type="entry name" value="FMN-linked oxidoreductases"/>
    <property type="match status" value="1"/>
</dbReference>
<dbReference type="PANTHER" id="PTHR43303:SF4">
    <property type="entry name" value="NADPH DEHYDROGENASE C23G7.10C-RELATED"/>
    <property type="match status" value="1"/>
</dbReference>
<evidence type="ECO:0000256" key="1">
    <source>
        <dbReference type="ARBA" id="ARBA00001917"/>
    </source>
</evidence>
<dbReference type="InterPro" id="IPR013785">
    <property type="entry name" value="Aldolase_TIM"/>
</dbReference>
<organism evidence="7 8">
    <name type="scientific">Sediminivirga luteola</name>
    <dbReference type="NCBI Taxonomy" id="1774748"/>
    <lineage>
        <taxon>Bacteria</taxon>
        <taxon>Bacillati</taxon>
        <taxon>Actinomycetota</taxon>
        <taxon>Actinomycetes</taxon>
        <taxon>Micrococcales</taxon>
        <taxon>Brevibacteriaceae</taxon>
        <taxon>Sediminivirga</taxon>
    </lineage>
</organism>
<proteinExistence type="predicted"/>
<dbReference type="RefSeq" id="WP_188549577.1">
    <property type="nucleotide sequence ID" value="NZ_BMFY01000003.1"/>
</dbReference>
<dbReference type="GO" id="GO:0010181">
    <property type="term" value="F:FMN binding"/>
    <property type="evidence" value="ECO:0007669"/>
    <property type="project" value="InterPro"/>
</dbReference>
<comment type="cofactor">
    <cofactor evidence="1">
        <name>FMN</name>
        <dbReference type="ChEBI" id="CHEBI:58210"/>
    </cofactor>
</comment>
<evidence type="ECO:0000313" key="8">
    <source>
        <dbReference type="Proteomes" id="UP000616114"/>
    </source>
</evidence>
<reference evidence="7" key="2">
    <citation type="submission" date="2020-09" db="EMBL/GenBank/DDBJ databases">
        <authorList>
            <person name="Sun Q."/>
            <person name="Zhou Y."/>
        </authorList>
    </citation>
    <scope>NUCLEOTIDE SEQUENCE</scope>
    <source>
        <strain evidence="7">CGMCC 1.12785</strain>
    </source>
</reference>
<reference evidence="7" key="1">
    <citation type="journal article" date="2014" name="Int. J. Syst. Evol. Microbiol.">
        <title>Complete genome sequence of Corynebacterium casei LMG S-19264T (=DSM 44701T), isolated from a smear-ripened cheese.</title>
        <authorList>
            <consortium name="US DOE Joint Genome Institute (JGI-PGF)"/>
            <person name="Walter F."/>
            <person name="Albersmeier A."/>
            <person name="Kalinowski J."/>
            <person name="Ruckert C."/>
        </authorList>
    </citation>
    <scope>NUCLEOTIDE SEQUENCE</scope>
    <source>
        <strain evidence="7">CGMCC 1.12785</strain>
    </source>
</reference>
<protein>
    <submittedName>
        <fullName evidence="7">Oxidoreductase</fullName>
    </submittedName>
</protein>
<keyword evidence="3" id="KW-0288">FMN</keyword>
<dbReference type="Gene3D" id="3.20.20.70">
    <property type="entry name" value="Aldolase class I"/>
    <property type="match status" value="1"/>
</dbReference>
<dbReference type="PANTHER" id="PTHR43303">
    <property type="entry name" value="NADPH DEHYDROGENASE C23G7.10C-RELATED"/>
    <property type="match status" value="1"/>
</dbReference>
<dbReference type="GO" id="GO:0003959">
    <property type="term" value="F:NADPH dehydrogenase activity"/>
    <property type="evidence" value="ECO:0007669"/>
    <property type="project" value="InterPro"/>
</dbReference>
<dbReference type="InterPro" id="IPR044152">
    <property type="entry name" value="YqjM-like"/>
</dbReference>
<keyword evidence="4" id="KW-0521">NADP</keyword>
<dbReference type="Pfam" id="PF00724">
    <property type="entry name" value="Oxidored_FMN"/>
    <property type="match status" value="1"/>
</dbReference>
<dbReference type="Proteomes" id="UP000616114">
    <property type="component" value="Unassembled WGS sequence"/>
</dbReference>
<accession>A0A8J2TW64</accession>
<feature type="domain" description="NADH:flavin oxidoreductase/NADH oxidase N-terminal" evidence="6">
    <location>
        <begin position="3"/>
        <end position="337"/>
    </location>
</feature>
<evidence type="ECO:0000256" key="3">
    <source>
        <dbReference type="ARBA" id="ARBA00022643"/>
    </source>
</evidence>
<keyword evidence="5" id="KW-0560">Oxidoreductase</keyword>
<gene>
    <name evidence="7" type="ORF">GCM10011333_07270</name>
</gene>
<evidence type="ECO:0000256" key="2">
    <source>
        <dbReference type="ARBA" id="ARBA00022630"/>
    </source>
</evidence>
<dbReference type="GO" id="GO:0050661">
    <property type="term" value="F:NADP binding"/>
    <property type="evidence" value="ECO:0007669"/>
    <property type="project" value="InterPro"/>
</dbReference>
<evidence type="ECO:0000256" key="4">
    <source>
        <dbReference type="ARBA" id="ARBA00022857"/>
    </source>
</evidence>
<evidence type="ECO:0000259" key="6">
    <source>
        <dbReference type="Pfam" id="PF00724"/>
    </source>
</evidence>
<comment type="caution">
    <text evidence="7">The sequence shown here is derived from an EMBL/GenBank/DDBJ whole genome shotgun (WGS) entry which is preliminary data.</text>
</comment>
<evidence type="ECO:0000313" key="7">
    <source>
        <dbReference type="EMBL" id="GGA07185.1"/>
    </source>
</evidence>
<keyword evidence="8" id="KW-1185">Reference proteome</keyword>